<reference evidence="2 3" key="1">
    <citation type="submission" date="2015-01" db="EMBL/GenBank/DDBJ databases">
        <title>Genome sequence of Mycobacterium llatzerense and Mycobacterium immunogenum recovered from brain abscess.</title>
        <authorList>
            <person name="Greninger A.L."/>
            <person name="Langelier C."/>
            <person name="Cunningham G."/>
            <person name="Chiu C.Y."/>
            <person name="Miller S."/>
        </authorList>
    </citation>
    <scope>NUCLEOTIDE SEQUENCE [LARGE SCALE GENOMIC DNA]</scope>
    <source>
        <strain evidence="2 3">CLUC14</strain>
    </source>
</reference>
<proteinExistence type="predicted"/>
<dbReference type="EMBL" id="JXST01000049">
    <property type="protein sequence ID" value="KIU14235.1"/>
    <property type="molecule type" value="Genomic_DNA"/>
</dbReference>
<name>A0A0D1KZH0_9MYCO</name>
<dbReference type="CDD" id="cd11586">
    <property type="entry name" value="VbhA_like"/>
    <property type="match status" value="1"/>
</dbReference>
<dbReference type="RefSeq" id="WP_043987860.1">
    <property type="nucleotide sequence ID" value="NZ_JXST01000049.1"/>
</dbReference>
<accession>A0A0D1KZH0</accession>
<gene>
    <name evidence="2" type="ORF">TL10_25580</name>
</gene>
<evidence type="ECO:0000313" key="2">
    <source>
        <dbReference type="EMBL" id="KIU14235.1"/>
    </source>
</evidence>
<dbReference type="InterPro" id="IPR041535">
    <property type="entry name" value="VbhA"/>
</dbReference>
<feature type="domain" description="Antitoxin VbhA" evidence="1">
    <location>
        <begin position="26"/>
        <end position="70"/>
    </location>
</feature>
<comment type="caution">
    <text evidence="2">The sequence shown here is derived from an EMBL/GenBank/DDBJ whole genome shotgun (WGS) entry which is preliminary data.</text>
</comment>
<dbReference type="InterPro" id="IPR033788">
    <property type="entry name" value="VbhA-like"/>
</dbReference>
<dbReference type="AlphaFoldDB" id="A0A0D1KZH0"/>
<dbReference type="Proteomes" id="UP000032221">
    <property type="component" value="Unassembled WGS sequence"/>
</dbReference>
<dbReference type="Pfam" id="PF18495">
    <property type="entry name" value="VbhA"/>
    <property type="match status" value="1"/>
</dbReference>
<evidence type="ECO:0000313" key="3">
    <source>
        <dbReference type="Proteomes" id="UP000032221"/>
    </source>
</evidence>
<dbReference type="PATRIC" id="fig|280871.6.peg.5304"/>
<dbReference type="Gene3D" id="1.10.8.1050">
    <property type="entry name" value="Antitoxin VbhA-like"/>
    <property type="match status" value="1"/>
</dbReference>
<evidence type="ECO:0000259" key="1">
    <source>
        <dbReference type="Pfam" id="PF18495"/>
    </source>
</evidence>
<sequence length="78" mass="8397">MSPASTSTHPADTYEDILAALSPQERRLVHDVVVSGAIEGYTPDRESVARLADLASGKITGDQYRAELLASVRHHAQP</sequence>
<dbReference type="InterPro" id="IPR043038">
    <property type="entry name" value="VbhA_sf"/>
</dbReference>
<keyword evidence="3" id="KW-1185">Reference proteome</keyword>
<dbReference type="OrthoDB" id="4578598at2"/>
<protein>
    <recommendedName>
        <fullName evidence="1">Antitoxin VbhA domain-containing protein</fullName>
    </recommendedName>
</protein>
<organism evidence="2 3">
    <name type="scientific">Mycolicibacterium llatzerense</name>
    <dbReference type="NCBI Taxonomy" id="280871"/>
    <lineage>
        <taxon>Bacteria</taxon>
        <taxon>Bacillati</taxon>
        <taxon>Actinomycetota</taxon>
        <taxon>Actinomycetes</taxon>
        <taxon>Mycobacteriales</taxon>
        <taxon>Mycobacteriaceae</taxon>
        <taxon>Mycolicibacterium</taxon>
    </lineage>
</organism>